<protein>
    <submittedName>
        <fullName evidence="1">Uncharacterized protein</fullName>
    </submittedName>
</protein>
<organism evidence="1">
    <name type="scientific">hydrothermal vent metagenome</name>
    <dbReference type="NCBI Taxonomy" id="652676"/>
    <lineage>
        <taxon>unclassified sequences</taxon>
        <taxon>metagenomes</taxon>
        <taxon>ecological metagenomes</taxon>
    </lineage>
</organism>
<proteinExistence type="predicted"/>
<name>A0A3B1CJW4_9ZZZZ</name>
<accession>A0A3B1CJW4</accession>
<dbReference type="AlphaFoldDB" id="A0A3B1CJW4"/>
<sequence>MELGDLFDRELKTKGVWLPFGPAPEWAQVSALLDKRIDKLEDESLIALLRSQKEAIENDLAVTARVRVRFVPNDMLEKIKKHPKKTNRISLALACVTGWEGLTSNGDDLEFNAENLEAVALSNDLFVEFAARACMNLPLLSAWRDREVKKN</sequence>
<gene>
    <name evidence="1" type="ORF">MNBD_NITROSPINAE04-860</name>
</gene>
<evidence type="ECO:0000313" key="1">
    <source>
        <dbReference type="EMBL" id="VAX17047.1"/>
    </source>
</evidence>
<dbReference type="EMBL" id="UOGA01000084">
    <property type="protein sequence ID" value="VAX17047.1"/>
    <property type="molecule type" value="Genomic_DNA"/>
</dbReference>
<reference evidence="1" key="1">
    <citation type="submission" date="2018-06" db="EMBL/GenBank/DDBJ databases">
        <authorList>
            <person name="Zhirakovskaya E."/>
        </authorList>
    </citation>
    <scope>NUCLEOTIDE SEQUENCE</scope>
</reference>